<gene>
    <name evidence="1" type="ORF">FB471_0969</name>
</gene>
<dbReference type="RefSeq" id="WP_141996126.1">
    <property type="nucleotide sequence ID" value="NZ_VFML01000001.1"/>
</dbReference>
<reference evidence="1 2" key="1">
    <citation type="submission" date="2019-06" db="EMBL/GenBank/DDBJ databases">
        <title>Sequencing the genomes of 1000 actinobacteria strains.</title>
        <authorList>
            <person name="Klenk H.-P."/>
        </authorList>
    </citation>
    <scope>NUCLEOTIDE SEQUENCE [LARGE SCALE GENOMIC DNA]</scope>
    <source>
        <strain evidence="1 2">DSM 45679</strain>
    </source>
</reference>
<dbReference type="AlphaFoldDB" id="A0A542DDZ2"/>
<sequence length="131" mass="13457">MHVLVTEAAFGDGDELVARLRAEGCTVSTCHSSSGICRALAPGAGCPLDGPKPVALMVDVRSAGPELTAREFGVVCAVRAGLQVALVPAEPGLPMPVPPGLRNRTTVATADQLADACHHALRTEAGRRRPA</sequence>
<dbReference type="OrthoDB" id="3369278at2"/>
<dbReference type="Proteomes" id="UP000320876">
    <property type="component" value="Unassembled WGS sequence"/>
</dbReference>
<protein>
    <submittedName>
        <fullName evidence="1">Uncharacterized protein</fullName>
    </submittedName>
</protein>
<dbReference type="EMBL" id="VFML01000001">
    <property type="protein sequence ID" value="TQJ01295.1"/>
    <property type="molecule type" value="Genomic_DNA"/>
</dbReference>
<accession>A0A542DDZ2</accession>
<evidence type="ECO:0000313" key="1">
    <source>
        <dbReference type="EMBL" id="TQJ01295.1"/>
    </source>
</evidence>
<evidence type="ECO:0000313" key="2">
    <source>
        <dbReference type="Proteomes" id="UP000320876"/>
    </source>
</evidence>
<comment type="caution">
    <text evidence="1">The sequence shown here is derived from an EMBL/GenBank/DDBJ whole genome shotgun (WGS) entry which is preliminary data.</text>
</comment>
<proteinExistence type="predicted"/>
<organism evidence="1 2">
    <name type="scientific">Amycolatopsis cihanbeyliensis</name>
    <dbReference type="NCBI Taxonomy" id="1128664"/>
    <lineage>
        <taxon>Bacteria</taxon>
        <taxon>Bacillati</taxon>
        <taxon>Actinomycetota</taxon>
        <taxon>Actinomycetes</taxon>
        <taxon>Pseudonocardiales</taxon>
        <taxon>Pseudonocardiaceae</taxon>
        <taxon>Amycolatopsis</taxon>
    </lineage>
</organism>
<name>A0A542DDZ2_AMYCI</name>
<keyword evidence="2" id="KW-1185">Reference proteome</keyword>